<name>A0ABT3MTT5_9GAMM</name>
<reference evidence="1 2" key="1">
    <citation type="submission" date="2022-10" db="EMBL/GenBank/DDBJ databases">
        <title>High-quality genome sequences of two octocoral-associated bacteria, Endozoicomonas euniceicola EF212 and Endozoicomonas gorgoniicola PS125.</title>
        <authorList>
            <person name="Chiou Y.-J."/>
            <person name="Chen Y.-H."/>
        </authorList>
    </citation>
    <scope>NUCLEOTIDE SEQUENCE [LARGE SCALE GENOMIC DNA]</scope>
    <source>
        <strain evidence="1 2">PS125</strain>
    </source>
</reference>
<gene>
    <name evidence="1" type="ORF">NX722_09095</name>
</gene>
<proteinExistence type="predicted"/>
<accession>A0ABT3MTT5</accession>
<comment type="caution">
    <text evidence="1">The sequence shown here is derived from an EMBL/GenBank/DDBJ whole genome shotgun (WGS) entry which is preliminary data.</text>
</comment>
<protein>
    <submittedName>
        <fullName evidence="1">Uncharacterized protein</fullName>
    </submittedName>
</protein>
<organism evidence="1 2">
    <name type="scientific">Endozoicomonas gorgoniicola</name>
    <dbReference type="NCBI Taxonomy" id="1234144"/>
    <lineage>
        <taxon>Bacteria</taxon>
        <taxon>Pseudomonadati</taxon>
        <taxon>Pseudomonadota</taxon>
        <taxon>Gammaproteobacteria</taxon>
        <taxon>Oceanospirillales</taxon>
        <taxon>Endozoicomonadaceae</taxon>
        <taxon>Endozoicomonas</taxon>
    </lineage>
</organism>
<sequence>MGPISATSGAIAVIKKGEMFKFFTHQSGESLVSSDSLSEFFEKLSKKTVMMNYKHVCLFEVNPVSPKVFSRNRISGGSGGMADKPGLMQPDRSQPVVIEKKI</sequence>
<dbReference type="Proteomes" id="UP001209854">
    <property type="component" value="Unassembled WGS sequence"/>
</dbReference>
<evidence type="ECO:0000313" key="1">
    <source>
        <dbReference type="EMBL" id="MCW7552796.1"/>
    </source>
</evidence>
<keyword evidence="2" id="KW-1185">Reference proteome</keyword>
<dbReference type="RefSeq" id="WP_262567713.1">
    <property type="nucleotide sequence ID" value="NZ_JAPFCC010000001.1"/>
</dbReference>
<evidence type="ECO:0000313" key="2">
    <source>
        <dbReference type="Proteomes" id="UP001209854"/>
    </source>
</evidence>
<dbReference type="EMBL" id="JAPFCC010000001">
    <property type="protein sequence ID" value="MCW7552796.1"/>
    <property type="molecule type" value="Genomic_DNA"/>
</dbReference>